<name>A0A368H7G9_ANCCA</name>
<dbReference type="STRING" id="29170.A0A368H7G9"/>
<evidence type="ECO:0008006" key="3">
    <source>
        <dbReference type="Google" id="ProtNLM"/>
    </source>
</evidence>
<reference evidence="1 2" key="1">
    <citation type="submission" date="2014-10" db="EMBL/GenBank/DDBJ databases">
        <title>Draft genome of the hookworm Ancylostoma caninum.</title>
        <authorList>
            <person name="Mitreva M."/>
        </authorList>
    </citation>
    <scope>NUCLEOTIDE SEQUENCE [LARGE SCALE GENOMIC DNA]</scope>
    <source>
        <strain evidence="1 2">Baltimore</strain>
    </source>
</reference>
<organism evidence="1 2">
    <name type="scientific">Ancylostoma caninum</name>
    <name type="common">Dog hookworm</name>
    <dbReference type="NCBI Taxonomy" id="29170"/>
    <lineage>
        <taxon>Eukaryota</taxon>
        <taxon>Metazoa</taxon>
        <taxon>Ecdysozoa</taxon>
        <taxon>Nematoda</taxon>
        <taxon>Chromadorea</taxon>
        <taxon>Rhabditida</taxon>
        <taxon>Rhabditina</taxon>
        <taxon>Rhabditomorpha</taxon>
        <taxon>Strongyloidea</taxon>
        <taxon>Ancylostomatidae</taxon>
        <taxon>Ancylostomatinae</taxon>
        <taxon>Ancylostoma</taxon>
    </lineage>
</organism>
<dbReference type="PANTHER" id="PTHR46060">
    <property type="entry name" value="MARINER MOS1 TRANSPOSASE-LIKE PROTEIN"/>
    <property type="match status" value="1"/>
</dbReference>
<sequence length="108" mass="12455">MHEELRRMFSEWLNREGPLLLHDSAWPHVAHDVAHPVQQKLIERYETLLYPSYSQDLSPTEYHTLKHLGVFLSGKSSNNEAQLEAAIDQFISARTPDLYATQISTLSH</sequence>
<dbReference type="InterPro" id="IPR036397">
    <property type="entry name" value="RNaseH_sf"/>
</dbReference>
<keyword evidence="2" id="KW-1185">Reference proteome</keyword>
<dbReference type="GO" id="GO:0005634">
    <property type="term" value="C:nucleus"/>
    <property type="evidence" value="ECO:0007669"/>
    <property type="project" value="TreeGrafter"/>
</dbReference>
<dbReference type="GO" id="GO:0000014">
    <property type="term" value="F:single-stranded DNA endodeoxyribonuclease activity"/>
    <property type="evidence" value="ECO:0007669"/>
    <property type="project" value="TreeGrafter"/>
</dbReference>
<dbReference type="GO" id="GO:0046975">
    <property type="term" value="F:histone H3K36 methyltransferase activity"/>
    <property type="evidence" value="ECO:0007669"/>
    <property type="project" value="TreeGrafter"/>
</dbReference>
<dbReference type="OrthoDB" id="616263at2759"/>
<dbReference type="GO" id="GO:0044547">
    <property type="term" value="F:DNA topoisomerase binding"/>
    <property type="evidence" value="ECO:0007669"/>
    <property type="project" value="TreeGrafter"/>
</dbReference>
<evidence type="ECO:0000313" key="2">
    <source>
        <dbReference type="Proteomes" id="UP000252519"/>
    </source>
</evidence>
<dbReference type="InterPro" id="IPR052709">
    <property type="entry name" value="Transposase-MT_Hybrid"/>
</dbReference>
<dbReference type="AlphaFoldDB" id="A0A368H7G9"/>
<dbReference type="Proteomes" id="UP000252519">
    <property type="component" value="Unassembled WGS sequence"/>
</dbReference>
<dbReference type="GO" id="GO:0003690">
    <property type="term" value="F:double-stranded DNA binding"/>
    <property type="evidence" value="ECO:0007669"/>
    <property type="project" value="TreeGrafter"/>
</dbReference>
<dbReference type="Gene3D" id="3.30.420.10">
    <property type="entry name" value="Ribonuclease H-like superfamily/Ribonuclease H"/>
    <property type="match status" value="1"/>
</dbReference>
<comment type="caution">
    <text evidence="1">The sequence shown here is derived from an EMBL/GenBank/DDBJ whole genome shotgun (WGS) entry which is preliminary data.</text>
</comment>
<dbReference type="GO" id="GO:0015074">
    <property type="term" value="P:DNA integration"/>
    <property type="evidence" value="ECO:0007669"/>
    <property type="project" value="TreeGrafter"/>
</dbReference>
<gene>
    <name evidence="1" type="ORF">ANCCAN_01212</name>
</gene>
<dbReference type="EMBL" id="JOJR01000006">
    <property type="protein sequence ID" value="RCN52514.1"/>
    <property type="molecule type" value="Genomic_DNA"/>
</dbReference>
<proteinExistence type="predicted"/>
<accession>A0A368H7G9</accession>
<protein>
    <recommendedName>
        <fullName evidence="3">Tc1-like transposase DDE domain-containing protein</fullName>
    </recommendedName>
</protein>
<dbReference type="GO" id="GO:0000729">
    <property type="term" value="P:DNA double-strand break processing"/>
    <property type="evidence" value="ECO:0007669"/>
    <property type="project" value="TreeGrafter"/>
</dbReference>
<dbReference type="GO" id="GO:0035861">
    <property type="term" value="C:site of double-strand break"/>
    <property type="evidence" value="ECO:0007669"/>
    <property type="project" value="TreeGrafter"/>
</dbReference>
<dbReference type="GO" id="GO:0003697">
    <property type="term" value="F:single-stranded DNA binding"/>
    <property type="evidence" value="ECO:0007669"/>
    <property type="project" value="TreeGrafter"/>
</dbReference>
<dbReference type="GO" id="GO:0000793">
    <property type="term" value="C:condensed chromosome"/>
    <property type="evidence" value="ECO:0007669"/>
    <property type="project" value="TreeGrafter"/>
</dbReference>
<dbReference type="GO" id="GO:0031297">
    <property type="term" value="P:replication fork processing"/>
    <property type="evidence" value="ECO:0007669"/>
    <property type="project" value="TreeGrafter"/>
</dbReference>
<dbReference type="GO" id="GO:0042800">
    <property type="term" value="F:histone H3K4 methyltransferase activity"/>
    <property type="evidence" value="ECO:0007669"/>
    <property type="project" value="TreeGrafter"/>
</dbReference>
<dbReference type="PANTHER" id="PTHR46060:SF2">
    <property type="entry name" value="HISTONE-LYSINE N-METHYLTRANSFERASE SETMAR"/>
    <property type="match status" value="1"/>
</dbReference>
<dbReference type="GO" id="GO:0006303">
    <property type="term" value="P:double-strand break repair via nonhomologous end joining"/>
    <property type="evidence" value="ECO:0007669"/>
    <property type="project" value="TreeGrafter"/>
</dbReference>
<dbReference type="GO" id="GO:0044774">
    <property type="term" value="P:mitotic DNA integrity checkpoint signaling"/>
    <property type="evidence" value="ECO:0007669"/>
    <property type="project" value="TreeGrafter"/>
</dbReference>
<evidence type="ECO:0000313" key="1">
    <source>
        <dbReference type="EMBL" id="RCN52514.1"/>
    </source>
</evidence>